<dbReference type="InterPro" id="IPR001647">
    <property type="entry name" value="HTH_TetR"/>
</dbReference>
<dbReference type="PATRIC" id="fig|307121.4.peg.2571"/>
<dbReference type="PROSITE" id="PS50977">
    <property type="entry name" value="HTH_TETR_2"/>
    <property type="match status" value="1"/>
</dbReference>
<feature type="DNA-binding region" description="H-T-H motif" evidence="5">
    <location>
        <begin position="28"/>
        <end position="47"/>
    </location>
</feature>
<dbReference type="Pfam" id="PF00561">
    <property type="entry name" value="Abhydrolase_1"/>
    <property type="match status" value="1"/>
</dbReference>
<feature type="domain" description="HTH tetR-type" evidence="6">
    <location>
        <begin position="5"/>
        <end position="65"/>
    </location>
</feature>
<dbReference type="EMBL" id="LT598496">
    <property type="protein sequence ID" value="SBV27008.1"/>
    <property type="molecule type" value="Genomic_DNA"/>
</dbReference>
<keyword evidence="4" id="KW-0804">Transcription</keyword>
<evidence type="ECO:0000313" key="7">
    <source>
        <dbReference type="EMBL" id="SBV27008.1"/>
    </source>
</evidence>
<evidence type="ECO:0000256" key="3">
    <source>
        <dbReference type="ARBA" id="ARBA00023125"/>
    </source>
</evidence>
<dbReference type="SUPFAM" id="SSF53474">
    <property type="entry name" value="alpha/beta-Hydrolases"/>
    <property type="match status" value="1"/>
</dbReference>
<evidence type="ECO:0000256" key="5">
    <source>
        <dbReference type="PROSITE-ProRule" id="PRU00335"/>
    </source>
</evidence>
<evidence type="ECO:0000313" key="8">
    <source>
        <dbReference type="Proteomes" id="UP000199393"/>
    </source>
</evidence>
<accession>A0A1C3N361</accession>
<organism evidence="7 8">
    <name type="scientific">Micromonospora krabiensis</name>
    <dbReference type="NCBI Taxonomy" id="307121"/>
    <lineage>
        <taxon>Bacteria</taxon>
        <taxon>Bacillati</taxon>
        <taxon>Actinomycetota</taxon>
        <taxon>Actinomycetes</taxon>
        <taxon>Micromonosporales</taxon>
        <taxon>Micromonosporaceae</taxon>
        <taxon>Micromonospora</taxon>
    </lineage>
</organism>
<dbReference type="GO" id="GO:0003677">
    <property type="term" value="F:DNA binding"/>
    <property type="evidence" value="ECO:0007669"/>
    <property type="project" value="UniProtKB-UniRule"/>
</dbReference>
<dbReference type="Proteomes" id="UP000199393">
    <property type="component" value="Chromosome I"/>
</dbReference>
<gene>
    <name evidence="7" type="ORF">GA0070620_2507</name>
</gene>
<protein>
    <submittedName>
        <fullName evidence="7">Transcriptional regulator, TetR family</fullName>
    </submittedName>
</protein>
<proteinExistence type="predicted"/>
<keyword evidence="2" id="KW-0805">Transcription regulation</keyword>
<evidence type="ECO:0000256" key="2">
    <source>
        <dbReference type="ARBA" id="ARBA00023015"/>
    </source>
</evidence>
<dbReference type="OrthoDB" id="63519at2"/>
<dbReference type="SUPFAM" id="SSF46689">
    <property type="entry name" value="Homeodomain-like"/>
    <property type="match status" value="1"/>
</dbReference>
<dbReference type="Gene3D" id="3.40.50.1820">
    <property type="entry name" value="alpha/beta hydrolase"/>
    <property type="match status" value="1"/>
</dbReference>
<keyword evidence="3 5" id="KW-0238">DNA-binding</keyword>
<keyword evidence="8" id="KW-1185">Reference proteome</keyword>
<keyword evidence="1" id="KW-0378">Hydrolase</keyword>
<reference evidence="8" key="1">
    <citation type="submission" date="2016-06" db="EMBL/GenBank/DDBJ databases">
        <authorList>
            <person name="Varghese N."/>
            <person name="Submissions Spin"/>
        </authorList>
    </citation>
    <scope>NUCLEOTIDE SEQUENCE [LARGE SCALE GENOMIC DNA]</scope>
    <source>
        <strain evidence="8">DSM 45344</strain>
    </source>
</reference>
<evidence type="ECO:0000256" key="4">
    <source>
        <dbReference type="ARBA" id="ARBA00023163"/>
    </source>
</evidence>
<dbReference type="InterPro" id="IPR000073">
    <property type="entry name" value="AB_hydrolase_1"/>
</dbReference>
<dbReference type="GO" id="GO:0016020">
    <property type="term" value="C:membrane"/>
    <property type="evidence" value="ECO:0007669"/>
    <property type="project" value="TreeGrafter"/>
</dbReference>
<dbReference type="STRING" id="307121.GA0070620_2507"/>
<dbReference type="InterPro" id="IPR050266">
    <property type="entry name" value="AB_hydrolase_sf"/>
</dbReference>
<dbReference type="InterPro" id="IPR036271">
    <property type="entry name" value="Tet_transcr_reg_TetR-rel_C_sf"/>
</dbReference>
<dbReference type="GO" id="GO:0016787">
    <property type="term" value="F:hydrolase activity"/>
    <property type="evidence" value="ECO:0007669"/>
    <property type="project" value="UniProtKB-KW"/>
</dbReference>
<evidence type="ECO:0000256" key="1">
    <source>
        <dbReference type="ARBA" id="ARBA00022801"/>
    </source>
</evidence>
<dbReference type="RefSeq" id="WP_091590306.1">
    <property type="nucleotide sequence ID" value="NZ_JBHRWG010000006.1"/>
</dbReference>
<dbReference type="Pfam" id="PF13305">
    <property type="entry name" value="TetR_C_33"/>
    <property type="match status" value="1"/>
</dbReference>
<sequence length="474" mass="50087">MPRQGLTSERVSAAAAELADELGLARLTVAAVARHFGVSDAALYVHVRSRDALIEQVAVRAAAAFADELALAVAGRAGRQALAGFADAWRTFAAAHPGQYAATQMPLPPEVGTNSAGHLRLIELSYAMLRGYGLDEPVLTDAIRLVRSTFHGFASLENVHGFGHPRDLDASWHSILDALHATLTNWPNGTGRTAAMNSHQGQDQHVDSADGTRLVVRRVGAGDPVVLVHGSGGGLHSWAAVADHLSPDHEVWMPARRGYGPSDVPPGVKSFTDETADLIAVVRAARATSGRPVHLVGASYGATLSLHTAAAEPRDLRSLAIFEAPLFAAGPGTAPHLDRYRDAFARDDAQAMAAALNDVTRVPAEVVAAFAAAAGDRTPDPVEARRSAIGWLHDLEALAADSTDVGRWSGITLPTLLMQGADTWEPMPTTMNALAEAIPQARRVIWPGQSHFVTMTAPTLVADALRQFFAEVPA</sequence>
<dbReference type="Gene3D" id="1.10.10.60">
    <property type="entry name" value="Homeodomain-like"/>
    <property type="match status" value="1"/>
</dbReference>
<name>A0A1C3N361_9ACTN</name>
<dbReference type="Pfam" id="PF00440">
    <property type="entry name" value="TetR_N"/>
    <property type="match status" value="1"/>
</dbReference>
<dbReference type="InterPro" id="IPR029058">
    <property type="entry name" value="AB_hydrolase_fold"/>
</dbReference>
<dbReference type="PANTHER" id="PTHR43798:SF31">
    <property type="entry name" value="AB HYDROLASE SUPERFAMILY PROTEIN YCLE"/>
    <property type="match status" value="1"/>
</dbReference>
<dbReference type="InterPro" id="IPR009057">
    <property type="entry name" value="Homeodomain-like_sf"/>
</dbReference>
<dbReference type="AlphaFoldDB" id="A0A1C3N361"/>
<dbReference type="Gene3D" id="1.10.357.10">
    <property type="entry name" value="Tetracycline Repressor, domain 2"/>
    <property type="match status" value="1"/>
</dbReference>
<dbReference type="SUPFAM" id="SSF48498">
    <property type="entry name" value="Tetracyclin repressor-like, C-terminal domain"/>
    <property type="match status" value="1"/>
</dbReference>
<dbReference type="InterPro" id="IPR025996">
    <property type="entry name" value="MT1864/Rv1816-like_C"/>
</dbReference>
<dbReference type="PANTHER" id="PTHR43798">
    <property type="entry name" value="MONOACYLGLYCEROL LIPASE"/>
    <property type="match status" value="1"/>
</dbReference>
<evidence type="ECO:0000259" key="6">
    <source>
        <dbReference type="PROSITE" id="PS50977"/>
    </source>
</evidence>